<gene>
    <name evidence="2" type="ORF">PCOR1329_LOCUS85372</name>
</gene>
<organism evidence="2 3">
    <name type="scientific">Prorocentrum cordatum</name>
    <dbReference type="NCBI Taxonomy" id="2364126"/>
    <lineage>
        <taxon>Eukaryota</taxon>
        <taxon>Sar</taxon>
        <taxon>Alveolata</taxon>
        <taxon>Dinophyceae</taxon>
        <taxon>Prorocentrales</taxon>
        <taxon>Prorocentraceae</taxon>
        <taxon>Prorocentrum</taxon>
    </lineage>
</organism>
<evidence type="ECO:0000313" key="3">
    <source>
        <dbReference type="Proteomes" id="UP001189429"/>
    </source>
</evidence>
<protein>
    <submittedName>
        <fullName evidence="2">Uncharacterized protein</fullName>
    </submittedName>
</protein>
<sequence length="222" mass="24612">MCYIRMCDSVIRELPLYVFTSLFLKPLIRLAVDRVKNVRLCFAAAMLPHLRRVGGRLGRNRSLVLTARTKMRREDSDREVRRVLAPCTEALGVPDQDLVGPEPDWDDQAPRGRLAGARGRHGWAWPPCSGAGPPRRRCFQRRRPLPERRQQQRQGEGRPSWARGLPCPGEGLGRSRGARQRPVQAGARAAPAVAGLCAWVSLAGVSQLGPPPRQGARGFSAF</sequence>
<proteinExistence type="predicted"/>
<dbReference type="InterPro" id="IPR011989">
    <property type="entry name" value="ARM-like"/>
</dbReference>
<reference evidence="2" key="1">
    <citation type="submission" date="2023-10" db="EMBL/GenBank/DDBJ databases">
        <authorList>
            <person name="Chen Y."/>
            <person name="Shah S."/>
            <person name="Dougan E. K."/>
            <person name="Thang M."/>
            <person name="Chan C."/>
        </authorList>
    </citation>
    <scope>NUCLEOTIDE SEQUENCE [LARGE SCALE GENOMIC DNA]</scope>
</reference>
<feature type="region of interest" description="Disordered" evidence="1">
    <location>
        <begin position="96"/>
        <end position="183"/>
    </location>
</feature>
<name>A0ABN9YKK2_9DINO</name>
<dbReference type="Proteomes" id="UP001189429">
    <property type="component" value="Unassembled WGS sequence"/>
</dbReference>
<accession>A0ABN9YKK2</accession>
<dbReference type="Gene3D" id="1.25.10.10">
    <property type="entry name" value="Leucine-rich Repeat Variant"/>
    <property type="match status" value="1"/>
</dbReference>
<evidence type="ECO:0000313" key="2">
    <source>
        <dbReference type="EMBL" id="CAK0911520.1"/>
    </source>
</evidence>
<evidence type="ECO:0000256" key="1">
    <source>
        <dbReference type="SAM" id="MobiDB-lite"/>
    </source>
</evidence>
<dbReference type="EMBL" id="CAUYUJ010022595">
    <property type="protein sequence ID" value="CAK0911520.1"/>
    <property type="molecule type" value="Genomic_DNA"/>
</dbReference>
<keyword evidence="3" id="KW-1185">Reference proteome</keyword>
<comment type="caution">
    <text evidence="2">The sequence shown here is derived from an EMBL/GenBank/DDBJ whole genome shotgun (WGS) entry which is preliminary data.</text>
</comment>
<feature type="compositionally biased region" description="Basic residues" evidence="1">
    <location>
        <begin position="134"/>
        <end position="143"/>
    </location>
</feature>